<dbReference type="Proteomes" id="UP000241229">
    <property type="component" value="Unassembled WGS sequence"/>
</dbReference>
<dbReference type="SUPFAM" id="SSF53474">
    <property type="entry name" value="alpha/beta-Hydrolases"/>
    <property type="match status" value="1"/>
</dbReference>
<proteinExistence type="predicted"/>
<dbReference type="InterPro" id="IPR001031">
    <property type="entry name" value="Thioesterase"/>
</dbReference>
<evidence type="ECO:0000313" key="2">
    <source>
        <dbReference type="EMBL" id="PSJ50142.1"/>
    </source>
</evidence>
<keyword evidence="3" id="KW-1185">Reference proteome</keyword>
<comment type="caution">
    <text evidence="2">The sequence shown here is derived from an EMBL/GenBank/DDBJ whole genome shotgun (WGS) entry which is preliminary data.</text>
</comment>
<feature type="domain" description="Thioesterase" evidence="1">
    <location>
        <begin position="53"/>
        <end position="113"/>
    </location>
</feature>
<sequence length="193" mass="20923">MSERGVVYLFAGLTPAGDTMARSGMYQVTQHIRAAGVRADVYNPAHWQKAAEHFLAQPRDARIPVSVAGYSMGGNAATRFAERLRAAGVPVQTLLTFEAYQPTPVSCNVRRAIDMYGTDGLFSMSTRLRPGKGFSGPLERVNWSKLDRNGKHDHLGVSKEPAALRFVQDALIDGNGVRRQPPAPGEAGCLATR</sequence>
<gene>
    <name evidence="2" type="ORF">C7I84_28810</name>
</gene>
<dbReference type="Gene3D" id="3.40.50.1820">
    <property type="entry name" value="alpha/beta hydrolase"/>
    <property type="match status" value="1"/>
</dbReference>
<organism evidence="2 3">
    <name type="scientific">Kumtagia ephedrae</name>
    <dbReference type="NCBI Taxonomy" id="2116701"/>
    <lineage>
        <taxon>Bacteria</taxon>
        <taxon>Pseudomonadati</taxon>
        <taxon>Pseudomonadota</taxon>
        <taxon>Alphaproteobacteria</taxon>
        <taxon>Hyphomicrobiales</taxon>
        <taxon>Phyllobacteriaceae</taxon>
        <taxon>Kumtagia</taxon>
    </lineage>
</organism>
<dbReference type="InterPro" id="IPR029058">
    <property type="entry name" value="AB_hydrolase_fold"/>
</dbReference>
<evidence type="ECO:0000313" key="3">
    <source>
        <dbReference type="Proteomes" id="UP000241229"/>
    </source>
</evidence>
<dbReference type="AlphaFoldDB" id="A0A2P7RIW3"/>
<dbReference type="EMBL" id="PXYK01000053">
    <property type="protein sequence ID" value="PSJ50142.1"/>
    <property type="molecule type" value="Genomic_DNA"/>
</dbReference>
<dbReference type="Pfam" id="PF00975">
    <property type="entry name" value="Thioesterase"/>
    <property type="match status" value="1"/>
</dbReference>
<accession>A0A2P7RIW3</accession>
<evidence type="ECO:0000259" key="1">
    <source>
        <dbReference type="Pfam" id="PF00975"/>
    </source>
</evidence>
<protein>
    <recommendedName>
        <fullName evidence="1">Thioesterase domain-containing protein</fullName>
    </recommendedName>
</protein>
<reference evidence="2 3" key="1">
    <citation type="submission" date="2018-03" db="EMBL/GenBank/DDBJ databases">
        <title>The draft genome of Mesorhizobium sp. 6GN-30.</title>
        <authorList>
            <person name="Liu L."/>
            <person name="Li L."/>
            <person name="Wang T."/>
            <person name="Zhang X."/>
            <person name="Liang L."/>
        </authorList>
    </citation>
    <scope>NUCLEOTIDE SEQUENCE [LARGE SCALE GENOMIC DNA]</scope>
    <source>
        <strain evidence="2 3">6GN30</strain>
    </source>
</reference>
<name>A0A2P7RIW3_9HYPH</name>